<accession>A0A9P9ANP1</accession>
<organism evidence="3 4">
    <name type="scientific">Thelonectria olida</name>
    <dbReference type="NCBI Taxonomy" id="1576542"/>
    <lineage>
        <taxon>Eukaryota</taxon>
        <taxon>Fungi</taxon>
        <taxon>Dikarya</taxon>
        <taxon>Ascomycota</taxon>
        <taxon>Pezizomycotina</taxon>
        <taxon>Sordariomycetes</taxon>
        <taxon>Hypocreomycetidae</taxon>
        <taxon>Hypocreales</taxon>
        <taxon>Nectriaceae</taxon>
        <taxon>Thelonectria</taxon>
    </lineage>
</organism>
<feature type="signal peptide" evidence="2">
    <location>
        <begin position="1"/>
        <end position="20"/>
    </location>
</feature>
<sequence length="172" mass="17440">MQFINILASAAVLFTTTAMAATPVPPVSTPIATSVYTVSTTYTSDYVFYCPTATVFTHKNATYTATSATWLTITNCPCTVTYTSNPYGTASPVVSTITNNGVAATVTYPPTLVNTVPPVVSSNFPTGARPTTGSGSGSSATDAPIQTAGADTYTFNTGLGALVAVGLAALAL</sequence>
<dbReference type="Proteomes" id="UP000777438">
    <property type="component" value="Unassembled WGS sequence"/>
</dbReference>
<name>A0A9P9ANP1_9HYPO</name>
<reference evidence="3 4" key="1">
    <citation type="journal article" date="2021" name="Nat. Commun.">
        <title>Genetic determinants of endophytism in the Arabidopsis root mycobiome.</title>
        <authorList>
            <person name="Mesny F."/>
            <person name="Miyauchi S."/>
            <person name="Thiergart T."/>
            <person name="Pickel B."/>
            <person name="Atanasova L."/>
            <person name="Karlsson M."/>
            <person name="Huettel B."/>
            <person name="Barry K.W."/>
            <person name="Haridas S."/>
            <person name="Chen C."/>
            <person name="Bauer D."/>
            <person name="Andreopoulos W."/>
            <person name="Pangilinan J."/>
            <person name="LaButti K."/>
            <person name="Riley R."/>
            <person name="Lipzen A."/>
            <person name="Clum A."/>
            <person name="Drula E."/>
            <person name="Henrissat B."/>
            <person name="Kohler A."/>
            <person name="Grigoriev I.V."/>
            <person name="Martin F.M."/>
            <person name="Hacquard S."/>
        </authorList>
    </citation>
    <scope>NUCLEOTIDE SEQUENCE [LARGE SCALE GENOMIC DNA]</scope>
    <source>
        <strain evidence="3 4">MPI-CAGE-CH-0241</strain>
    </source>
</reference>
<feature type="chain" id="PRO_5040222583" evidence="2">
    <location>
        <begin position="21"/>
        <end position="172"/>
    </location>
</feature>
<dbReference type="EMBL" id="JAGPYM010000007">
    <property type="protein sequence ID" value="KAH6892287.1"/>
    <property type="molecule type" value="Genomic_DNA"/>
</dbReference>
<dbReference type="OrthoDB" id="4094614at2759"/>
<feature type="region of interest" description="Disordered" evidence="1">
    <location>
        <begin position="123"/>
        <end position="142"/>
    </location>
</feature>
<keyword evidence="2" id="KW-0732">Signal</keyword>
<evidence type="ECO:0000313" key="4">
    <source>
        <dbReference type="Proteomes" id="UP000777438"/>
    </source>
</evidence>
<evidence type="ECO:0000256" key="1">
    <source>
        <dbReference type="SAM" id="MobiDB-lite"/>
    </source>
</evidence>
<evidence type="ECO:0000256" key="2">
    <source>
        <dbReference type="SAM" id="SignalP"/>
    </source>
</evidence>
<comment type="caution">
    <text evidence="3">The sequence shown here is derived from an EMBL/GenBank/DDBJ whole genome shotgun (WGS) entry which is preliminary data.</text>
</comment>
<gene>
    <name evidence="3" type="ORF">B0T10DRAFT_292308</name>
</gene>
<proteinExistence type="predicted"/>
<dbReference type="AlphaFoldDB" id="A0A9P9ANP1"/>
<protein>
    <submittedName>
        <fullName evidence="3">Uncharacterized protein</fullName>
    </submittedName>
</protein>
<evidence type="ECO:0000313" key="3">
    <source>
        <dbReference type="EMBL" id="KAH6892287.1"/>
    </source>
</evidence>
<keyword evidence="4" id="KW-1185">Reference proteome</keyword>